<dbReference type="PANTHER" id="PTHR13165">
    <property type="entry name" value="ARSENITE-RESISTANCE PROTEIN 2"/>
    <property type="match status" value="1"/>
</dbReference>
<keyword evidence="1" id="KW-0863">Zinc-finger</keyword>
<keyword evidence="2" id="KW-0175">Coiled coil</keyword>
<proteinExistence type="predicted"/>
<dbReference type="InterPro" id="IPR039727">
    <property type="entry name" value="SE/Ars2"/>
</dbReference>
<dbReference type="PROSITE" id="PS50157">
    <property type="entry name" value="ZINC_FINGER_C2H2_2"/>
    <property type="match status" value="1"/>
</dbReference>
<dbReference type="AlphaFoldDB" id="A0A9W6ZR20"/>
<evidence type="ECO:0000313" key="7">
    <source>
        <dbReference type="Proteomes" id="UP001165082"/>
    </source>
</evidence>
<dbReference type="GO" id="GO:0031053">
    <property type="term" value="P:primary miRNA processing"/>
    <property type="evidence" value="ECO:0007669"/>
    <property type="project" value="TreeGrafter"/>
</dbReference>
<organism evidence="6 7">
    <name type="scientific">Triparma retinervis</name>
    <dbReference type="NCBI Taxonomy" id="2557542"/>
    <lineage>
        <taxon>Eukaryota</taxon>
        <taxon>Sar</taxon>
        <taxon>Stramenopiles</taxon>
        <taxon>Ochrophyta</taxon>
        <taxon>Bolidophyceae</taxon>
        <taxon>Parmales</taxon>
        <taxon>Triparmaceae</taxon>
        <taxon>Triparma</taxon>
    </lineage>
</organism>
<keyword evidence="1" id="KW-0862">Zinc</keyword>
<evidence type="ECO:0000313" key="6">
    <source>
        <dbReference type="EMBL" id="GMH55014.1"/>
    </source>
</evidence>
<sequence length="753" mass="84896">MQRTPHSASVALKVLLIVRIVMDWQPPPDGPQDGGVKPLIPKRDRPQGSKPPRREPPPPPVKPPFFDYVDAPMLSFDEFCYHEHTKNRNGEGEAPKPDDGGDKHPLQDKYDDYRADFGTTILRSFFNVHIDDEWFRDIYSPLNLTTAVDVATKRAVDEAEVFVEEIEGKIGGGSGGDDGAVWWSKYALSTGVSRPPAAATKGKRKYSDASTPSPEAPVNVTPVGHLNAYEIVNKKSDSTKTLQLEGVPPYCSDKVLASQLKSIFNDYDRDATKSPPPFTIISGRVNALSRLTKDKTYNRVCWVLFETDEFYDEFVDACAYASASSGGKGIKSLRYEGMRVKIAVEDLFGRKEVDGDNKGSEYDPKNPTHEKPDFVRQTCAIAVKSFNERGAKLLEQESGSPEQILKDKDISLLIADELDSLRGVPEKFSMKNLVEKMTSDSSGDSAPTLVLDVCVAYLRRVHMYLFYDAHLCEREGEMLEVKTAIRRAPEPSGDKEEGAEAPVIGSASTNSTISTLRHQRLQKSLDFLKGKSKQKEENLNARHSEEIDELSDNLKVEVEETKNIWLENHAKAVPNEETGEERYRCSFHFCKKLFKNRTFLDKHLLKKHPEFLAGEEAKAHDDFMKICWESAETRTCLPEVMVRIPNFGIHPVPIKGTFSRPMIHDPHPAFAAEEEARARANYEREEKRRREFEGDRRGDLNVMDDRPVTTFVDADDLRDESKEVVFSSEKLDGVLKSPPSEGKKKKKKKRRLD</sequence>
<feature type="region of interest" description="Disordered" evidence="3">
    <location>
        <begin position="26"/>
        <end position="64"/>
    </location>
</feature>
<dbReference type="EMBL" id="BRXZ01000823">
    <property type="protein sequence ID" value="GMH55014.1"/>
    <property type="molecule type" value="Genomic_DNA"/>
</dbReference>
<feature type="domain" description="C2H2-type" evidence="5">
    <location>
        <begin position="583"/>
        <end position="608"/>
    </location>
</feature>
<feature type="region of interest" description="Disordered" evidence="3">
    <location>
        <begin position="674"/>
        <end position="703"/>
    </location>
</feature>
<feature type="region of interest" description="Disordered" evidence="3">
    <location>
        <begin position="192"/>
        <end position="219"/>
    </location>
</feature>
<dbReference type="GO" id="GO:0016604">
    <property type="term" value="C:nuclear body"/>
    <property type="evidence" value="ECO:0007669"/>
    <property type="project" value="TreeGrafter"/>
</dbReference>
<dbReference type="Pfam" id="PF12066">
    <property type="entry name" value="SERRATE_Ars2_N"/>
    <property type="match status" value="1"/>
</dbReference>
<evidence type="ECO:0000256" key="1">
    <source>
        <dbReference type="PROSITE-ProRule" id="PRU00042"/>
    </source>
</evidence>
<dbReference type="GO" id="GO:0008270">
    <property type="term" value="F:zinc ion binding"/>
    <property type="evidence" value="ECO:0007669"/>
    <property type="project" value="UniProtKB-KW"/>
</dbReference>
<name>A0A9W6ZR20_9STRA</name>
<keyword evidence="1" id="KW-0479">Metal-binding</keyword>
<dbReference type="OrthoDB" id="342064at2759"/>
<feature type="region of interest" description="Disordered" evidence="3">
    <location>
        <begin position="85"/>
        <end position="107"/>
    </location>
</feature>
<comment type="caution">
    <text evidence="6">The sequence shown here is derived from an EMBL/GenBank/DDBJ whole genome shotgun (WGS) entry which is preliminary data.</text>
</comment>
<feature type="signal peptide" evidence="4">
    <location>
        <begin position="1"/>
        <end position="23"/>
    </location>
</feature>
<dbReference type="InterPro" id="IPR021933">
    <property type="entry name" value="SERRATE/Ars2_N"/>
</dbReference>
<dbReference type="Proteomes" id="UP001165082">
    <property type="component" value="Unassembled WGS sequence"/>
</dbReference>
<feature type="coiled-coil region" evidence="2">
    <location>
        <begin position="518"/>
        <end position="560"/>
    </location>
</feature>
<evidence type="ECO:0000259" key="5">
    <source>
        <dbReference type="PROSITE" id="PS50157"/>
    </source>
</evidence>
<evidence type="ECO:0000256" key="3">
    <source>
        <dbReference type="SAM" id="MobiDB-lite"/>
    </source>
</evidence>
<feature type="compositionally biased region" description="Basic and acidic residues" evidence="3">
    <location>
        <begin position="41"/>
        <end position="56"/>
    </location>
</feature>
<accession>A0A9W6ZR20</accession>
<feature type="chain" id="PRO_5040930931" description="C2H2-type domain-containing protein" evidence="4">
    <location>
        <begin position="24"/>
        <end position="753"/>
    </location>
</feature>
<evidence type="ECO:0000256" key="2">
    <source>
        <dbReference type="SAM" id="Coils"/>
    </source>
</evidence>
<keyword evidence="4" id="KW-0732">Signal</keyword>
<dbReference type="PROSITE" id="PS00028">
    <property type="entry name" value="ZINC_FINGER_C2H2_1"/>
    <property type="match status" value="1"/>
</dbReference>
<gene>
    <name evidence="6" type="ORF">TrRE_jg12956</name>
</gene>
<keyword evidence="7" id="KW-1185">Reference proteome</keyword>
<protein>
    <recommendedName>
        <fullName evidence="5">C2H2-type domain-containing protein</fullName>
    </recommendedName>
</protein>
<feature type="compositionally biased region" description="Basic residues" evidence="3">
    <location>
        <begin position="743"/>
        <end position="753"/>
    </location>
</feature>
<dbReference type="InterPro" id="IPR013087">
    <property type="entry name" value="Znf_C2H2_type"/>
</dbReference>
<evidence type="ECO:0000256" key="4">
    <source>
        <dbReference type="SAM" id="SignalP"/>
    </source>
</evidence>
<reference evidence="6" key="1">
    <citation type="submission" date="2022-07" db="EMBL/GenBank/DDBJ databases">
        <title>Genome analysis of Parmales, a sister group of diatoms, reveals the evolutionary specialization of diatoms from phago-mixotrophs to photoautotrophs.</title>
        <authorList>
            <person name="Ban H."/>
            <person name="Sato S."/>
            <person name="Yoshikawa S."/>
            <person name="Kazumasa Y."/>
            <person name="Nakamura Y."/>
            <person name="Ichinomiya M."/>
            <person name="Saitoh K."/>
            <person name="Sato N."/>
            <person name="Blanc-Mathieu R."/>
            <person name="Endo H."/>
            <person name="Kuwata A."/>
            <person name="Ogata H."/>
        </authorList>
    </citation>
    <scope>NUCLEOTIDE SEQUENCE</scope>
</reference>
<feature type="region of interest" description="Disordered" evidence="3">
    <location>
        <begin position="728"/>
        <end position="753"/>
    </location>
</feature>
<dbReference type="PANTHER" id="PTHR13165:SF0">
    <property type="entry name" value="SERRATE RNA EFFECTOR MOLECULE HOMOLOG"/>
    <property type="match status" value="1"/>
</dbReference>